<dbReference type="EMBL" id="JXTC01000049">
    <property type="protein sequence ID" value="PON94754.1"/>
    <property type="molecule type" value="Genomic_DNA"/>
</dbReference>
<organism evidence="1 2">
    <name type="scientific">Trema orientale</name>
    <name type="common">Charcoal tree</name>
    <name type="synonym">Celtis orientalis</name>
    <dbReference type="NCBI Taxonomy" id="63057"/>
    <lineage>
        <taxon>Eukaryota</taxon>
        <taxon>Viridiplantae</taxon>
        <taxon>Streptophyta</taxon>
        <taxon>Embryophyta</taxon>
        <taxon>Tracheophyta</taxon>
        <taxon>Spermatophyta</taxon>
        <taxon>Magnoliopsida</taxon>
        <taxon>eudicotyledons</taxon>
        <taxon>Gunneridae</taxon>
        <taxon>Pentapetalae</taxon>
        <taxon>rosids</taxon>
        <taxon>fabids</taxon>
        <taxon>Rosales</taxon>
        <taxon>Cannabaceae</taxon>
        <taxon>Trema</taxon>
    </lineage>
</organism>
<evidence type="ECO:0000313" key="1">
    <source>
        <dbReference type="EMBL" id="PON94754.1"/>
    </source>
</evidence>
<dbReference type="Proteomes" id="UP000237000">
    <property type="component" value="Unassembled WGS sequence"/>
</dbReference>
<reference evidence="2" key="1">
    <citation type="submission" date="2016-06" db="EMBL/GenBank/DDBJ databases">
        <title>Parallel loss of symbiosis genes in relatives of nitrogen-fixing non-legume Parasponia.</title>
        <authorList>
            <person name="Van Velzen R."/>
            <person name="Holmer R."/>
            <person name="Bu F."/>
            <person name="Rutten L."/>
            <person name="Van Zeijl A."/>
            <person name="Liu W."/>
            <person name="Santuari L."/>
            <person name="Cao Q."/>
            <person name="Sharma T."/>
            <person name="Shen D."/>
            <person name="Roswanjaya Y."/>
            <person name="Wardhani T."/>
            <person name="Kalhor M.S."/>
            <person name="Jansen J."/>
            <person name="Van den Hoogen J."/>
            <person name="Gungor B."/>
            <person name="Hartog M."/>
            <person name="Hontelez J."/>
            <person name="Verver J."/>
            <person name="Yang W.-C."/>
            <person name="Schijlen E."/>
            <person name="Repin R."/>
            <person name="Schilthuizen M."/>
            <person name="Schranz E."/>
            <person name="Heidstra R."/>
            <person name="Miyata K."/>
            <person name="Fedorova E."/>
            <person name="Kohlen W."/>
            <person name="Bisseling T."/>
            <person name="Smit S."/>
            <person name="Geurts R."/>
        </authorList>
    </citation>
    <scope>NUCLEOTIDE SEQUENCE [LARGE SCALE GENOMIC DNA]</scope>
    <source>
        <strain evidence="2">cv. RG33-2</strain>
    </source>
</reference>
<dbReference type="InParanoid" id="A0A2P5FAE5"/>
<name>A0A2P5FAE5_TREOI</name>
<accession>A0A2P5FAE5</accession>
<comment type="caution">
    <text evidence="1">The sequence shown here is derived from an EMBL/GenBank/DDBJ whole genome shotgun (WGS) entry which is preliminary data.</text>
</comment>
<gene>
    <name evidence="1" type="ORF">TorRG33x02_095370</name>
</gene>
<dbReference type="AlphaFoldDB" id="A0A2P5FAE5"/>
<keyword evidence="2" id="KW-1185">Reference proteome</keyword>
<dbReference type="OrthoDB" id="10279816at2759"/>
<sequence>MILWKHTQVQETGLEIVWKVIETKRKNLFHVLEFVIAINFSSKTTSNHIPLVDPACIFCSQNTTDSHNRKRQSFAFSQNILANFLQVSRTSIPLKCLSAEQLP</sequence>
<evidence type="ECO:0000313" key="2">
    <source>
        <dbReference type="Proteomes" id="UP000237000"/>
    </source>
</evidence>
<proteinExistence type="predicted"/>
<protein>
    <submittedName>
        <fullName evidence="1">Uncharacterized protein</fullName>
    </submittedName>
</protein>